<reference evidence="2" key="1">
    <citation type="journal article" date="2016" name="Nat. Biotechnol.">
        <title>Sequencing wild and cultivated cassava and related species reveals extensive interspecific hybridization and genetic diversity.</title>
        <authorList>
            <person name="Bredeson J.V."/>
            <person name="Lyons J.B."/>
            <person name="Prochnik S.E."/>
            <person name="Wu G.A."/>
            <person name="Ha C.M."/>
            <person name="Edsinger-Gonzales E."/>
            <person name="Grimwood J."/>
            <person name="Schmutz J."/>
            <person name="Rabbi I.Y."/>
            <person name="Egesi C."/>
            <person name="Nauluvula P."/>
            <person name="Lebot V."/>
            <person name="Ndunguru J."/>
            <person name="Mkamilo G."/>
            <person name="Bart R.S."/>
            <person name="Setter T.L."/>
            <person name="Gleadow R.M."/>
            <person name="Kulakow P."/>
            <person name="Ferguson M.E."/>
            <person name="Rounsley S."/>
            <person name="Rokhsar D.S."/>
        </authorList>
    </citation>
    <scope>NUCLEOTIDE SEQUENCE [LARGE SCALE GENOMIC DNA]</scope>
    <source>
        <strain evidence="2">cv. AM560-2</strain>
    </source>
</reference>
<keyword evidence="2" id="KW-1185">Reference proteome</keyword>
<protein>
    <submittedName>
        <fullName evidence="1">Uncharacterized protein</fullName>
    </submittedName>
</protein>
<sequence>MRWPVFKSTENKRDEEIQSWVEEIKAWKLIKRKDSAEFLGSVKQWIFDLLEDSLIEILTMKSGMGRRREATWKKNWP</sequence>
<evidence type="ECO:0000313" key="2">
    <source>
        <dbReference type="Proteomes" id="UP000091857"/>
    </source>
</evidence>
<accession>A0A2C9V3H2</accession>
<dbReference type="AlphaFoldDB" id="A0A2C9V3H2"/>
<dbReference type="Proteomes" id="UP000091857">
    <property type="component" value="Chromosome 11"/>
</dbReference>
<dbReference type="Gramene" id="Manes.11G149600.1.v8.1">
    <property type="protein sequence ID" value="Manes.11G149600.1.v8.1.CDS"/>
    <property type="gene ID" value="Manes.11G149600.v8.1"/>
</dbReference>
<dbReference type="EMBL" id="CM004397">
    <property type="protein sequence ID" value="OAY38066.1"/>
    <property type="molecule type" value="Genomic_DNA"/>
</dbReference>
<name>A0A2C9V3H2_MANES</name>
<proteinExistence type="predicted"/>
<organism evidence="1 2">
    <name type="scientific">Manihot esculenta</name>
    <name type="common">Cassava</name>
    <name type="synonym">Jatropha manihot</name>
    <dbReference type="NCBI Taxonomy" id="3983"/>
    <lineage>
        <taxon>Eukaryota</taxon>
        <taxon>Viridiplantae</taxon>
        <taxon>Streptophyta</taxon>
        <taxon>Embryophyta</taxon>
        <taxon>Tracheophyta</taxon>
        <taxon>Spermatophyta</taxon>
        <taxon>Magnoliopsida</taxon>
        <taxon>eudicotyledons</taxon>
        <taxon>Gunneridae</taxon>
        <taxon>Pentapetalae</taxon>
        <taxon>rosids</taxon>
        <taxon>fabids</taxon>
        <taxon>Malpighiales</taxon>
        <taxon>Euphorbiaceae</taxon>
        <taxon>Crotonoideae</taxon>
        <taxon>Manihoteae</taxon>
        <taxon>Manihot</taxon>
    </lineage>
</organism>
<dbReference type="Gramene" id="Manes.11G149600.3.v8.1">
    <property type="protein sequence ID" value="Manes.11G149600.3.v8.1.CDS"/>
    <property type="gene ID" value="Manes.11G149600.v8.1"/>
</dbReference>
<evidence type="ECO:0000313" key="1">
    <source>
        <dbReference type="EMBL" id="OAY38066.1"/>
    </source>
</evidence>
<gene>
    <name evidence="1" type="ORF">MANES_11G149600v8</name>
</gene>
<comment type="caution">
    <text evidence="1">The sequence shown here is derived from an EMBL/GenBank/DDBJ whole genome shotgun (WGS) entry which is preliminary data.</text>
</comment>